<dbReference type="CDD" id="cd00310">
    <property type="entry name" value="ATP-synt_Fo_a_6"/>
    <property type="match status" value="1"/>
</dbReference>
<feature type="transmembrane region" description="Helical" evidence="11">
    <location>
        <begin position="167"/>
        <end position="188"/>
    </location>
</feature>
<evidence type="ECO:0000256" key="10">
    <source>
        <dbReference type="ARBA" id="ARBA00023310"/>
    </source>
</evidence>
<evidence type="ECO:0000313" key="12">
    <source>
        <dbReference type="EMBL" id="MBU3806755.1"/>
    </source>
</evidence>
<dbReference type="Gene3D" id="1.20.120.220">
    <property type="entry name" value="ATP synthase, F0 complex, subunit A"/>
    <property type="match status" value="1"/>
</dbReference>
<evidence type="ECO:0000256" key="5">
    <source>
        <dbReference type="ARBA" id="ARBA00022692"/>
    </source>
</evidence>
<keyword evidence="5 11" id="KW-0812">Transmembrane</keyword>
<evidence type="ECO:0000313" key="13">
    <source>
        <dbReference type="Proteomes" id="UP000713596"/>
    </source>
</evidence>
<reference evidence="12" key="2">
    <citation type="submission" date="2021-04" db="EMBL/GenBank/DDBJ databases">
        <authorList>
            <person name="Gilroy R."/>
        </authorList>
    </citation>
    <scope>NUCLEOTIDE SEQUENCE</scope>
    <source>
        <strain evidence="12">B5_2728</strain>
    </source>
</reference>
<dbReference type="Pfam" id="PF00119">
    <property type="entry name" value="ATP-synt_A"/>
    <property type="match status" value="1"/>
</dbReference>
<evidence type="ECO:0000256" key="7">
    <source>
        <dbReference type="ARBA" id="ARBA00022989"/>
    </source>
</evidence>
<keyword evidence="4" id="KW-0138">CF(0)</keyword>
<feature type="transmembrane region" description="Helical" evidence="11">
    <location>
        <begin position="134"/>
        <end position="155"/>
    </location>
</feature>
<dbReference type="AlphaFoldDB" id="A0A948WS64"/>
<dbReference type="GO" id="GO:0042777">
    <property type="term" value="P:proton motive force-driven plasma membrane ATP synthesis"/>
    <property type="evidence" value="ECO:0007669"/>
    <property type="project" value="TreeGrafter"/>
</dbReference>
<evidence type="ECO:0000256" key="6">
    <source>
        <dbReference type="ARBA" id="ARBA00022781"/>
    </source>
</evidence>
<evidence type="ECO:0000256" key="8">
    <source>
        <dbReference type="ARBA" id="ARBA00023065"/>
    </source>
</evidence>
<gene>
    <name evidence="12" type="ORF">H9882_07710</name>
</gene>
<comment type="subcellular location">
    <subcellularLocation>
        <location evidence="1">Membrane</location>
        <topology evidence="1">Multi-pass membrane protein</topology>
    </subcellularLocation>
</comment>
<evidence type="ECO:0000256" key="4">
    <source>
        <dbReference type="ARBA" id="ARBA00022547"/>
    </source>
</evidence>
<keyword evidence="8" id="KW-0406">Ion transport</keyword>
<keyword evidence="3" id="KW-0813">Transport</keyword>
<evidence type="ECO:0000256" key="9">
    <source>
        <dbReference type="ARBA" id="ARBA00023136"/>
    </source>
</evidence>
<dbReference type="GO" id="GO:0046933">
    <property type="term" value="F:proton-transporting ATP synthase activity, rotational mechanism"/>
    <property type="evidence" value="ECO:0007669"/>
    <property type="project" value="TreeGrafter"/>
</dbReference>
<dbReference type="PANTHER" id="PTHR42823">
    <property type="entry name" value="ATP SYNTHASE SUBUNIT A, CHLOROPLASTIC"/>
    <property type="match status" value="1"/>
</dbReference>
<dbReference type="EMBL" id="JAHLFP010000069">
    <property type="protein sequence ID" value="MBU3806755.1"/>
    <property type="molecule type" value="Genomic_DNA"/>
</dbReference>
<protein>
    <submittedName>
        <fullName evidence="12">F0F1 ATP synthase subunit A</fullName>
    </submittedName>
</protein>
<dbReference type="Proteomes" id="UP000713596">
    <property type="component" value="Unassembled WGS sequence"/>
</dbReference>
<feature type="transmembrane region" description="Helical" evidence="11">
    <location>
        <begin position="228"/>
        <end position="246"/>
    </location>
</feature>
<proteinExistence type="inferred from homology"/>
<evidence type="ECO:0000256" key="3">
    <source>
        <dbReference type="ARBA" id="ARBA00022448"/>
    </source>
</evidence>
<dbReference type="InterPro" id="IPR045082">
    <property type="entry name" value="ATP_syn_F0_a_bact/chloroplast"/>
</dbReference>
<feature type="transmembrane region" description="Helical" evidence="11">
    <location>
        <begin position="200"/>
        <end position="222"/>
    </location>
</feature>
<accession>A0A948WS64</accession>
<reference evidence="12" key="1">
    <citation type="journal article" date="2021" name="PeerJ">
        <title>Extensive microbial diversity within the chicken gut microbiome revealed by metagenomics and culture.</title>
        <authorList>
            <person name="Gilroy R."/>
            <person name="Ravi A."/>
            <person name="Getino M."/>
            <person name="Pursley I."/>
            <person name="Horton D.L."/>
            <person name="Alikhan N.F."/>
            <person name="Baker D."/>
            <person name="Gharbi K."/>
            <person name="Hall N."/>
            <person name="Watson M."/>
            <person name="Adriaenssens E.M."/>
            <person name="Foster-Nyarko E."/>
            <person name="Jarju S."/>
            <person name="Secka A."/>
            <person name="Antonio M."/>
            <person name="Oren A."/>
            <person name="Chaudhuri R.R."/>
            <person name="La Ragione R."/>
            <person name="Hildebrand F."/>
            <person name="Pallen M.J."/>
        </authorList>
    </citation>
    <scope>NUCLEOTIDE SEQUENCE</scope>
    <source>
        <strain evidence="12">B5_2728</strain>
    </source>
</reference>
<feature type="transmembrane region" description="Helical" evidence="11">
    <location>
        <begin position="20"/>
        <end position="44"/>
    </location>
</feature>
<comment type="caution">
    <text evidence="12">The sequence shown here is derived from an EMBL/GenBank/DDBJ whole genome shotgun (WGS) entry which is preliminary data.</text>
</comment>
<dbReference type="SUPFAM" id="SSF81336">
    <property type="entry name" value="F1F0 ATP synthase subunit A"/>
    <property type="match status" value="1"/>
</dbReference>
<evidence type="ECO:0000256" key="1">
    <source>
        <dbReference type="ARBA" id="ARBA00004141"/>
    </source>
</evidence>
<name>A0A948WS64_9FIRM</name>
<dbReference type="InterPro" id="IPR035908">
    <property type="entry name" value="F0_ATP_A_sf"/>
</dbReference>
<feature type="transmembrane region" description="Helical" evidence="11">
    <location>
        <begin position="110"/>
        <end position="127"/>
    </location>
</feature>
<dbReference type="GO" id="GO:0005886">
    <property type="term" value="C:plasma membrane"/>
    <property type="evidence" value="ECO:0007669"/>
    <property type="project" value="TreeGrafter"/>
</dbReference>
<keyword evidence="7 11" id="KW-1133">Transmembrane helix</keyword>
<dbReference type="GO" id="GO:0045259">
    <property type="term" value="C:proton-transporting ATP synthase complex"/>
    <property type="evidence" value="ECO:0007669"/>
    <property type="project" value="UniProtKB-KW"/>
</dbReference>
<evidence type="ECO:0000256" key="11">
    <source>
        <dbReference type="SAM" id="Phobius"/>
    </source>
</evidence>
<organism evidence="12 13">
    <name type="scientific">Candidatus Allofournierella pullistercoris</name>
    <dbReference type="NCBI Taxonomy" id="2838597"/>
    <lineage>
        <taxon>Bacteria</taxon>
        <taxon>Bacillati</taxon>
        <taxon>Bacillota</taxon>
        <taxon>Clostridia</taxon>
        <taxon>Eubacteriales</taxon>
        <taxon>Oscillospiraceae</taxon>
        <taxon>Allofournierella</taxon>
    </lineage>
</organism>
<sequence length="248" mass="26629">MNVSIEGARIYTTLPLFGGIPITASMVNAWVVMAIITGLCIWLTRGLKVENIGKRQVVAELLVTTCQKFVIGNMGERYAHFVPFIGALFSISALCSLSSLVGAFPATADLSTVLSWAVLVFGLITYTKIKTNGFVGYLKGFTTPIAVFTPFNIISELATPISMGFRHFGNIVSGSVISTLLYAALALLNQAVFGWLPGVLGEVLGGIPFLQLGIPAILSIYFDVFGSFMQAFIFCMLTTLYIANAAEE</sequence>
<feature type="transmembrane region" description="Helical" evidence="11">
    <location>
        <begin position="81"/>
        <end position="104"/>
    </location>
</feature>
<keyword evidence="10" id="KW-0066">ATP synthesis</keyword>
<dbReference type="PANTHER" id="PTHR42823:SF3">
    <property type="entry name" value="ATP SYNTHASE SUBUNIT A, CHLOROPLASTIC"/>
    <property type="match status" value="1"/>
</dbReference>
<keyword evidence="6" id="KW-0375">Hydrogen ion transport</keyword>
<keyword evidence="9 11" id="KW-0472">Membrane</keyword>
<comment type="similarity">
    <text evidence="2">Belongs to the ATPase A chain family.</text>
</comment>
<evidence type="ECO:0000256" key="2">
    <source>
        <dbReference type="ARBA" id="ARBA00006810"/>
    </source>
</evidence>
<dbReference type="InterPro" id="IPR000568">
    <property type="entry name" value="ATP_synth_F0_asu"/>
</dbReference>